<proteinExistence type="predicted"/>
<feature type="transmembrane region" description="Helical" evidence="7">
    <location>
        <begin position="309"/>
        <end position="330"/>
    </location>
</feature>
<organism evidence="9 10">
    <name type="scientific">Dactylosporangium cerinum</name>
    <dbReference type="NCBI Taxonomy" id="1434730"/>
    <lineage>
        <taxon>Bacteria</taxon>
        <taxon>Bacillati</taxon>
        <taxon>Actinomycetota</taxon>
        <taxon>Actinomycetes</taxon>
        <taxon>Micromonosporales</taxon>
        <taxon>Micromonosporaceae</taxon>
        <taxon>Dactylosporangium</taxon>
    </lineage>
</organism>
<comment type="subcellular location">
    <subcellularLocation>
        <location evidence="1">Cell membrane</location>
        <topology evidence="1">Multi-pass membrane protein</topology>
    </subcellularLocation>
</comment>
<keyword evidence="4 7" id="KW-0812">Transmembrane</keyword>
<dbReference type="RefSeq" id="WP_380117912.1">
    <property type="nucleotide sequence ID" value="NZ_JBHSIU010000030.1"/>
</dbReference>
<comment type="caution">
    <text evidence="9">The sequence shown here is derived from an EMBL/GenBank/DDBJ whole genome shotgun (WGS) entry which is preliminary data.</text>
</comment>
<dbReference type="PANTHER" id="PTHR23513">
    <property type="entry name" value="INTEGRAL MEMBRANE EFFLUX PROTEIN-RELATED"/>
    <property type="match status" value="1"/>
</dbReference>
<feature type="transmembrane region" description="Helical" evidence="7">
    <location>
        <begin position="140"/>
        <end position="165"/>
    </location>
</feature>
<feature type="transmembrane region" description="Helical" evidence="7">
    <location>
        <begin position="12"/>
        <end position="33"/>
    </location>
</feature>
<dbReference type="PROSITE" id="PS50850">
    <property type="entry name" value="MFS"/>
    <property type="match status" value="1"/>
</dbReference>
<keyword evidence="10" id="KW-1185">Reference proteome</keyword>
<evidence type="ECO:0000256" key="2">
    <source>
        <dbReference type="ARBA" id="ARBA00022448"/>
    </source>
</evidence>
<keyword evidence="5 7" id="KW-1133">Transmembrane helix</keyword>
<dbReference type="InterPro" id="IPR020846">
    <property type="entry name" value="MFS_dom"/>
</dbReference>
<accession>A0ABV9W1R3</accession>
<evidence type="ECO:0000256" key="6">
    <source>
        <dbReference type="ARBA" id="ARBA00023136"/>
    </source>
</evidence>
<dbReference type="Pfam" id="PF05977">
    <property type="entry name" value="MFS_3"/>
    <property type="match status" value="1"/>
</dbReference>
<keyword evidence="6 7" id="KW-0472">Membrane</keyword>
<protein>
    <submittedName>
        <fullName evidence="9">MFS transporter</fullName>
    </submittedName>
</protein>
<evidence type="ECO:0000256" key="3">
    <source>
        <dbReference type="ARBA" id="ARBA00022475"/>
    </source>
</evidence>
<feature type="domain" description="Major facilitator superfamily (MFS) profile" evidence="8">
    <location>
        <begin position="11"/>
        <end position="398"/>
    </location>
</feature>
<reference evidence="10" key="1">
    <citation type="journal article" date="2019" name="Int. J. Syst. Evol. Microbiol.">
        <title>The Global Catalogue of Microorganisms (GCM) 10K type strain sequencing project: providing services to taxonomists for standard genome sequencing and annotation.</title>
        <authorList>
            <consortium name="The Broad Institute Genomics Platform"/>
            <consortium name="The Broad Institute Genome Sequencing Center for Infectious Disease"/>
            <person name="Wu L."/>
            <person name="Ma J."/>
        </authorList>
    </citation>
    <scope>NUCLEOTIDE SEQUENCE [LARGE SCALE GENOMIC DNA]</scope>
    <source>
        <strain evidence="10">CGMCC 4.7152</strain>
    </source>
</reference>
<gene>
    <name evidence="9" type="ORF">ACFPIJ_25450</name>
</gene>
<feature type="transmembrane region" description="Helical" evidence="7">
    <location>
        <begin position="256"/>
        <end position="274"/>
    </location>
</feature>
<dbReference type="SUPFAM" id="SSF103473">
    <property type="entry name" value="MFS general substrate transporter"/>
    <property type="match status" value="1"/>
</dbReference>
<feature type="transmembrane region" description="Helical" evidence="7">
    <location>
        <begin position="107"/>
        <end position="128"/>
    </location>
</feature>
<keyword evidence="2" id="KW-0813">Transport</keyword>
<evidence type="ECO:0000313" key="9">
    <source>
        <dbReference type="EMBL" id="MFC5001172.1"/>
    </source>
</evidence>
<feature type="transmembrane region" description="Helical" evidence="7">
    <location>
        <begin position="45"/>
        <end position="65"/>
    </location>
</feature>
<sequence length="533" mass="55702">MAAWSPLRVRAFRMLWIGTAATNLGAWMQIVGAQWTLVADMGGEALVALVHTATTLPVLLLAMPAGALADIVNRTRLLIGAQLFIAGVAVMMTVLDATGGLEPGLLLMSTFALGVGAALSAPAIGALIPDLVPRGELVEAAALGAISVNVARAVGPAIAGLIVAVTGATTVFALNAVAALAFVTLLVFGRIGPKGVADDRERFTAAISAGGRYVRHTRVVRRILLRAVLFVVPATVIWALLPLFAGRDLRLGPDGYGLLLGALGVGAILGAVLLPRLPAGPSTNRTVAVASLAYAGTLVAMAVLRRPVPLMLCLVPAGVAWVAILANVNAQIQLFLPAWVRARGLAVYQVAVIGGQAVAAGCWGLLGHLFGLPVAFLAAAGMLVAGVLTAARWPLPDTRGVNQQPAAYWPEPHLIMEPEPVAGPVLVTVTYSVRPDRQDAFVDAMAPVEQARRRTGASRYRLFREGEVPDRYVEAFLVPSWDEHLRQHHLRLTRDEQAQERAAAALADGPPVIRHLLPLAGTPDHGKGSSVGA</sequence>
<feature type="transmembrane region" description="Helical" evidence="7">
    <location>
        <begin position="223"/>
        <end position="244"/>
    </location>
</feature>
<dbReference type="PANTHER" id="PTHR23513:SF11">
    <property type="entry name" value="STAPHYLOFERRIN A TRANSPORTER"/>
    <property type="match status" value="1"/>
</dbReference>
<feature type="transmembrane region" description="Helical" evidence="7">
    <location>
        <begin position="286"/>
        <end position="303"/>
    </location>
</feature>
<dbReference type="CDD" id="cd06173">
    <property type="entry name" value="MFS_MefA_like"/>
    <property type="match status" value="1"/>
</dbReference>
<feature type="transmembrane region" description="Helical" evidence="7">
    <location>
        <begin position="171"/>
        <end position="192"/>
    </location>
</feature>
<name>A0ABV9W1R3_9ACTN</name>
<evidence type="ECO:0000256" key="5">
    <source>
        <dbReference type="ARBA" id="ARBA00022989"/>
    </source>
</evidence>
<dbReference type="Proteomes" id="UP001595912">
    <property type="component" value="Unassembled WGS sequence"/>
</dbReference>
<dbReference type="InterPro" id="IPR036259">
    <property type="entry name" value="MFS_trans_sf"/>
</dbReference>
<dbReference type="InterPro" id="IPR010290">
    <property type="entry name" value="TM_effector"/>
</dbReference>
<evidence type="ECO:0000256" key="7">
    <source>
        <dbReference type="SAM" id="Phobius"/>
    </source>
</evidence>
<feature type="transmembrane region" description="Helical" evidence="7">
    <location>
        <begin position="342"/>
        <end position="366"/>
    </location>
</feature>
<evidence type="ECO:0000313" key="10">
    <source>
        <dbReference type="Proteomes" id="UP001595912"/>
    </source>
</evidence>
<dbReference type="Gene3D" id="1.20.1250.20">
    <property type="entry name" value="MFS general substrate transporter like domains"/>
    <property type="match status" value="1"/>
</dbReference>
<keyword evidence="3" id="KW-1003">Cell membrane</keyword>
<dbReference type="EMBL" id="JBHSIU010000030">
    <property type="protein sequence ID" value="MFC5001172.1"/>
    <property type="molecule type" value="Genomic_DNA"/>
</dbReference>
<evidence type="ECO:0000256" key="4">
    <source>
        <dbReference type="ARBA" id="ARBA00022692"/>
    </source>
</evidence>
<feature type="transmembrane region" description="Helical" evidence="7">
    <location>
        <begin position="77"/>
        <end position="95"/>
    </location>
</feature>
<evidence type="ECO:0000256" key="1">
    <source>
        <dbReference type="ARBA" id="ARBA00004651"/>
    </source>
</evidence>
<evidence type="ECO:0000259" key="8">
    <source>
        <dbReference type="PROSITE" id="PS50850"/>
    </source>
</evidence>
<feature type="transmembrane region" description="Helical" evidence="7">
    <location>
        <begin position="372"/>
        <end position="391"/>
    </location>
</feature>